<dbReference type="Proteomes" id="UP000236319">
    <property type="component" value="Unassembled WGS sequence"/>
</dbReference>
<keyword evidence="2" id="KW-1185">Reference proteome</keyword>
<evidence type="ECO:0000313" key="2">
    <source>
        <dbReference type="Proteomes" id="UP000236319"/>
    </source>
</evidence>
<dbReference type="AlphaFoldDB" id="A0A2H6K948"/>
<dbReference type="GeneID" id="39873296"/>
<organism evidence="1 2">
    <name type="scientific">Babesia ovata</name>
    <dbReference type="NCBI Taxonomy" id="189622"/>
    <lineage>
        <taxon>Eukaryota</taxon>
        <taxon>Sar</taxon>
        <taxon>Alveolata</taxon>
        <taxon>Apicomplexa</taxon>
        <taxon>Aconoidasida</taxon>
        <taxon>Piroplasmida</taxon>
        <taxon>Babesiidae</taxon>
        <taxon>Babesia</taxon>
    </lineage>
</organism>
<reference evidence="1 2" key="1">
    <citation type="journal article" date="2017" name="BMC Genomics">
        <title>Whole-genome assembly of Babesia ovata and comparative genomics between closely related pathogens.</title>
        <authorList>
            <person name="Yamagishi J."/>
            <person name="Asada M."/>
            <person name="Hakimi H."/>
            <person name="Tanaka T.Q."/>
            <person name="Sugimoto C."/>
            <person name="Kawazu S."/>
        </authorList>
    </citation>
    <scope>NUCLEOTIDE SEQUENCE [LARGE SCALE GENOMIC DNA]</scope>
    <source>
        <strain evidence="1 2">Miyake</strain>
    </source>
</reference>
<evidence type="ECO:0000313" key="1">
    <source>
        <dbReference type="EMBL" id="GBE59526.1"/>
    </source>
</evidence>
<comment type="caution">
    <text evidence="1">The sequence shown here is derived from an EMBL/GenBank/DDBJ whole genome shotgun (WGS) entry which is preliminary data.</text>
</comment>
<gene>
    <name evidence="1" type="ORF">BOVATA_010190</name>
</gene>
<accession>A0A2H6K948</accession>
<sequence>MMALKYSRRVEHRTTVYRFSIGRLMYSMFSLATDRRIMGIRHLRISSKNVILIPLTLKLTEMNRPGVPTPSTFESLSSLGGAAEGPSVKTAATAAKMTLKSFVYSVRLDGGIVKLKNIL</sequence>
<dbReference type="VEuPathDB" id="PiroplasmaDB:BOVATA_010190"/>
<dbReference type="EMBL" id="BDSA01000001">
    <property type="protein sequence ID" value="GBE59526.1"/>
    <property type="molecule type" value="Genomic_DNA"/>
</dbReference>
<name>A0A2H6K948_9APIC</name>
<proteinExistence type="predicted"/>
<protein>
    <submittedName>
        <fullName evidence="1">Major facilitator transporter, putative</fullName>
    </submittedName>
</protein>
<dbReference type="RefSeq" id="XP_028865769.1">
    <property type="nucleotide sequence ID" value="XM_029009936.1"/>
</dbReference>